<evidence type="ECO:0008006" key="3">
    <source>
        <dbReference type="Google" id="ProtNLM"/>
    </source>
</evidence>
<name>A0AA37R922_PSEPU</name>
<dbReference type="AlphaFoldDB" id="A0AA37R922"/>
<comment type="caution">
    <text evidence="1">The sequence shown here is derived from an EMBL/GenBank/DDBJ whole genome shotgun (WGS) entry which is preliminary data.</text>
</comment>
<accession>A0AA37R922</accession>
<proteinExistence type="predicted"/>
<gene>
    <name evidence="1" type="ORF">PPUN14671_07280</name>
</gene>
<evidence type="ECO:0000313" key="1">
    <source>
        <dbReference type="EMBL" id="GLO33895.1"/>
    </source>
</evidence>
<dbReference type="EMBL" id="BSKJ01000001">
    <property type="protein sequence ID" value="GLO33895.1"/>
    <property type="molecule type" value="Genomic_DNA"/>
</dbReference>
<dbReference type="Proteomes" id="UP001161257">
    <property type="component" value="Unassembled WGS sequence"/>
</dbReference>
<reference evidence="1" key="1">
    <citation type="submission" date="2023-01" db="EMBL/GenBank/DDBJ databases">
        <title>Whole-genome sequence of Pseudomonas putida NBRC 14671.</title>
        <authorList>
            <person name="Morohoshi T."/>
            <person name="Someya N."/>
        </authorList>
    </citation>
    <scope>NUCLEOTIDE SEQUENCE</scope>
    <source>
        <strain evidence="1">NBRC 14671</strain>
    </source>
</reference>
<evidence type="ECO:0000313" key="2">
    <source>
        <dbReference type="Proteomes" id="UP001161257"/>
    </source>
</evidence>
<sequence>MSQMSFSDFEYAGERKQTRGKRFLAKMEQVWPTQRLCRRDVGYSGFRETYSAFP</sequence>
<organism evidence="1 2">
    <name type="scientific">Pseudomonas putida</name>
    <name type="common">Arthrobacter siderocapsulatus</name>
    <dbReference type="NCBI Taxonomy" id="303"/>
    <lineage>
        <taxon>Bacteria</taxon>
        <taxon>Pseudomonadati</taxon>
        <taxon>Pseudomonadota</taxon>
        <taxon>Gammaproteobacteria</taxon>
        <taxon>Pseudomonadales</taxon>
        <taxon>Pseudomonadaceae</taxon>
        <taxon>Pseudomonas</taxon>
    </lineage>
</organism>
<protein>
    <recommendedName>
        <fullName evidence="3">Transposase</fullName>
    </recommendedName>
</protein>